<dbReference type="PROSITE" id="PS51257">
    <property type="entry name" value="PROKAR_LIPOPROTEIN"/>
    <property type="match status" value="1"/>
</dbReference>
<dbReference type="Pfam" id="PF08811">
    <property type="entry name" value="DUF1800"/>
    <property type="match status" value="1"/>
</dbReference>
<dbReference type="PANTHER" id="PTHR43737:SF1">
    <property type="entry name" value="DUF1501 DOMAIN-CONTAINING PROTEIN"/>
    <property type="match status" value="1"/>
</dbReference>
<accession>A0A5C6U3N0</accession>
<organism evidence="2 3">
    <name type="scientific">Piscinibacter aquaticus</name>
    <dbReference type="NCBI Taxonomy" id="392597"/>
    <lineage>
        <taxon>Bacteria</taxon>
        <taxon>Pseudomonadati</taxon>
        <taxon>Pseudomonadota</taxon>
        <taxon>Betaproteobacteria</taxon>
        <taxon>Burkholderiales</taxon>
        <taxon>Sphaerotilaceae</taxon>
        <taxon>Piscinibacter</taxon>
    </lineage>
</organism>
<feature type="chain" id="PRO_5022843290" evidence="1">
    <location>
        <begin position="18"/>
        <end position="580"/>
    </location>
</feature>
<dbReference type="EMBL" id="VOPW01000001">
    <property type="protein sequence ID" value="TXC67593.1"/>
    <property type="molecule type" value="Genomic_DNA"/>
</dbReference>
<evidence type="ECO:0000313" key="2">
    <source>
        <dbReference type="EMBL" id="TXC67593.1"/>
    </source>
</evidence>
<evidence type="ECO:0000313" key="3">
    <source>
        <dbReference type="Proteomes" id="UP000321832"/>
    </source>
</evidence>
<comment type="caution">
    <text evidence="2">The sequence shown here is derived from an EMBL/GenBank/DDBJ whole genome shotgun (WGS) entry which is preliminary data.</text>
</comment>
<protein>
    <submittedName>
        <fullName evidence="2">DUF1800 domain-containing protein</fullName>
    </submittedName>
</protein>
<gene>
    <name evidence="2" type="ORF">FSC37_21835</name>
</gene>
<dbReference type="AlphaFoldDB" id="A0A5C6U3N0"/>
<feature type="signal peptide" evidence="1">
    <location>
        <begin position="1"/>
        <end position="17"/>
    </location>
</feature>
<dbReference type="Proteomes" id="UP000321832">
    <property type="component" value="Unassembled WGS sequence"/>
</dbReference>
<dbReference type="InterPro" id="IPR014917">
    <property type="entry name" value="DUF1800"/>
</dbReference>
<sequence length="580" mass="61562">MRRAAHGLIAALALALAACGGSKDEEPVTDVPPSRAEAARFLTQATFGPTPTEIDRVMALGYRGWIEDQFARPAGSHRAFWEVQDAAVKAANPTNTSATVGADGIYNSFWRHALTADDQLRQRTAFALSQIFVISLQDGGVGDQPRAVAHYMDMLGEQGFGNYRSLLESVSLHPMMGTYLTSIRNRKADPRTGRVPDENYAREVMQLFSIGLQQLNADGSVKQSGGVPLETYGPNDIAGLARVFTGWSWACADLSNTCFGNGSLNGVTDPERWTKPMVGYPQFHATEEKSFLGTTIAAQGTADPNASLKAALDALHAHPNVGPFIGKQLIQRTVTSNPSPAYVQAVAAAFDNNGAGVRGDMKAVIRAVLLHPEARATSDRAGKVREPILRLSALLRAFGYASDSGNFRIGNTDNAGGSLGQTAMRSPTVFNFYRPGYVAPGSRAAAAGPVAPEMALAHETSAAGYVNYIRDGINSGFGASATVTVNGAQVSRRDLQPAFTAEIALADKPADLVQQVADKLMPGGMPDLLKTEIVNAVGAIAIPALNSTGSNQNQIDTAKRTRVNAAVFLTMVSPEFQVQK</sequence>
<keyword evidence="1" id="KW-0732">Signal</keyword>
<proteinExistence type="predicted"/>
<reference evidence="2 3" key="1">
    <citation type="submission" date="2019-08" db="EMBL/GenBank/DDBJ databases">
        <authorList>
            <person name="Khan S.A."/>
            <person name="Jeon C.O."/>
            <person name="Jeong S.E."/>
        </authorList>
    </citation>
    <scope>NUCLEOTIDE SEQUENCE [LARGE SCALE GENOMIC DNA]</scope>
    <source>
        <strain evidence="3">IMCC1728</strain>
    </source>
</reference>
<dbReference type="PANTHER" id="PTHR43737">
    <property type="entry name" value="BLL7424 PROTEIN"/>
    <property type="match status" value="1"/>
</dbReference>
<keyword evidence="3" id="KW-1185">Reference proteome</keyword>
<evidence type="ECO:0000256" key="1">
    <source>
        <dbReference type="SAM" id="SignalP"/>
    </source>
</evidence>
<name>A0A5C6U3N0_9BURK</name>